<name>A0AAE0G2D3_9CHLO</name>
<keyword evidence="3" id="KW-1185">Reference proteome</keyword>
<sequence>MFPKIAEQALQNDNGDKNPLPNQKRAMPYNSVSQGLAKVPLPGRMGTLNPLTHEWITPPSDPKWVELDERSIEGGKCFREFPSSMGTYDCIKMEWIVPPTNPRYVSREPAYVTPKKVPLPKRAGKYNPMTNSWTTMPADSSSAEAWMTGSHIGRGWARPDRSKAFYLPGSHRATTQHLDIKLHIPPPSRGPEIY</sequence>
<evidence type="ECO:0000313" key="2">
    <source>
        <dbReference type="EMBL" id="KAK3270250.1"/>
    </source>
</evidence>
<dbReference type="EMBL" id="LGRX02010503">
    <property type="protein sequence ID" value="KAK3270250.1"/>
    <property type="molecule type" value="Genomic_DNA"/>
</dbReference>
<dbReference type="Proteomes" id="UP001190700">
    <property type="component" value="Unassembled WGS sequence"/>
</dbReference>
<organism evidence="2 3">
    <name type="scientific">Cymbomonas tetramitiformis</name>
    <dbReference type="NCBI Taxonomy" id="36881"/>
    <lineage>
        <taxon>Eukaryota</taxon>
        <taxon>Viridiplantae</taxon>
        <taxon>Chlorophyta</taxon>
        <taxon>Pyramimonadophyceae</taxon>
        <taxon>Pyramimonadales</taxon>
        <taxon>Pyramimonadaceae</taxon>
        <taxon>Cymbomonas</taxon>
    </lineage>
</organism>
<gene>
    <name evidence="2" type="ORF">CYMTET_21341</name>
</gene>
<dbReference type="AlphaFoldDB" id="A0AAE0G2D3"/>
<protein>
    <submittedName>
        <fullName evidence="2">Uncharacterized protein</fullName>
    </submittedName>
</protein>
<evidence type="ECO:0000256" key="1">
    <source>
        <dbReference type="SAM" id="MobiDB-lite"/>
    </source>
</evidence>
<reference evidence="2 3" key="1">
    <citation type="journal article" date="2015" name="Genome Biol. Evol.">
        <title>Comparative Genomics of a Bacterivorous Green Alga Reveals Evolutionary Causalities and Consequences of Phago-Mixotrophic Mode of Nutrition.</title>
        <authorList>
            <person name="Burns J.A."/>
            <person name="Paasch A."/>
            <person name="Narechania A."/>
            <person name="Kim E."/>
        </authorList>
    </citation>
    <scope>NUCLEOTIDE SEQUENCE [LARGE SCALE GENOMIC DNA]</scope>
    <source>
        <strain evidence="2 3">PLY_AMNH</strain>
    </source>
</reference>
<proteinExistence type="predicted"/>
<comment type="caution">
    <text evidence="2">The sequence shown here is derived from an EMBL/GenBank/DDBJ whole genome shotgun (WGS) entry which is preliminary data.</text>
</comment>
<evidence type="ECO:0000313" key="3">
    <source>
        <dbReference type="Proteomes" id="UP001190700"/>
    </source>
</evidence>
<accession>A0AAE0G2D3</accession>
<feature type="region of interest" description="Disordered" evidence="1">
    <location>
        <begin position="1"/>
        <end position="31"/>
    </location>
</feature>